<dbReference type="InterPro" id="IPR036866">
    <property type="entry name" value="RibonucZ/Hydroxyglut_hydro"/>
</dbReference>
<dbReference type="InterPro" id="IPR001279">
    <property type="entry name" value="Metallo-B-lactamas"/>
</dbReference>
<dbReference type="PANTHER" id="PTHR30619">
    <property type="entry name" value="DNA INTERNALIZATION/COMPETENCE PROTEIN COMEC/REC2"/>
    <property type="match status" value="1"/>
</dbReference>
<dbReference type="Pfam" id="PF00753">
    <property type="entry name" value="Lactamase_B"/>
    <property type="match status" value="1"/>
</dbReference>
<feature type="domain" description="Metallo-beta-lactamase" evidence="1">
    <location>
        <begin position="8"/>
        <end position="81"/>
    </location>
</feature>
<dbReference type="InterPro" id="IPR052159">
    <property type="entry name" value="Competence_DNA_uptake"/>
</dbReference>
<dbReference type="AlphaFoldDB" id="A0A174APT4"/>
<dbReference type="RefSeq" id="WP_055053337.1">
    <property type="nucleotide sequence ID" value="NZ_CYZA01000007.1"/>
</dbReference>
<evidence type="ECO:0000259" key="1">
    <source>
        <dbReference type="Pfam" id="PF00753"/>
    </source>
</evidence>
<evidence type="ECO:0000313" key="3">
    <source>
        <dbReference type="Proteomes" id="UP000095447"/>
    </source>
</evidence>
<protein>
    <recommendedName>
        <fullName evidence="1">Metallo-beta-lactamase domain-containing protein</fullName>
    </recommendedName>
</protein>
<dbReference type="SUPFAM" id="SSF56281">
    <property type="entry name" value="Metallo-hydrolase/oxidoreductase"/>
    <property type="match status" value="1"/>
</dbReference>
<evidence type="ECO:0000313" key="2">
    <source>
        <dbReference type="EMBL" id="CUN90457.1"/>
    </source>
</evidence>
<proteinExistence type="predicted"/>
<dbReference type="PANTHER" id="PTHR30619:SF1">
    <property type="entry name" value="RECOMBINATION PROTEIN 2"/>
    <property type="match status" value="1"/>
</dbReference>
<dbReference type="Gene3D" id="3.60.15.10">
    <property type="entry name" value="Ribonuclease Z/Hydroxyacylglutathione hydrolase-like"/>
    <property type="match status" value="1"/>
</dbReference>
<accession>A0A174APT4</accession>
<gene>
    <name evidence="2" type="ORF">ERS852395_01642</name>
</gene>
<organism evidence="2 3">
    <name type="scientific">Blautia obeum</name>
    <dbReference type="NCBI Taxonomy" id="40520"/>
    <lineage>
        <taxon>Bacteria</taxon>
        <taxon>Bacillati</taxon>
        <taxon>Bacillota</taxon>
        <taxon>Clostridia</taxon>
        <taxon>Lachnospirales</taxon>
        <taxon>Lachnospiraceae</taxon>
        <taxon>Blautia</taxon>
    </lineage>
</organism>
<reference evidence="2 3" key="1">
    <citation type="submission" date="2015-09" db="EMBL/GenBank/DDBJ databases">
        <authorList>
            <consortium name="Pathogen Informatics"/>
        </authorList>
    </citation>
    <scope>NUCLEOTIDE SEQUENCE [LARGE SCALE GENOMIC DNA]</scope>
    <source>
        <strain evidence="2 3">2789STDY5608838</strain>
    </source>
</reference>
<dbReference type="Proteomes" id="UP000095447">
    <property type="component" value="Unassembled WGS sequence"/>
</dbReference>
<sequence>MKVRMYNVGFGDCFCLRDRKKSLLVDFGTNNSRIEGRPRREIFDVIISDLSTIKSKNLLLTHFHMDHLSGLLYMMKKKDISVDFGKIYLPDVFSKKEKSRTLVLLLLADLLKESGLPSRQVSLFALVDALLENKQNVELLSRGKLFENKYQALWPDTDVIRKETDEVYNRICEDGKFKEVMDVLLEFAEKLRLIVWSMTAEGNKPAETVEKETDSTASELTEQPEVRQKIIRAYVYEREFRRIKALPDFKKLLAWLNENQINLRQFKHKISIVFQNARDGELNLLFTGDAQPEHLKMIAENYDGKLPLYEHYWCIKVPHHGTQGHYFDFSQYEPENMLISNGIHFANSKKESKELRTSPLYGGLFYIPDTHMYCSNCDCCDSYENGCSCKEADVISPAYYKDI</sequence>
<dbReference type="EMBL" id="CYZA01000007">
    <property type="protein sequence ID" value="CUN90457.1"/>
    <property type="molecule type" value="Genomic_DNA"/>
</dbReference>
<name>A0A174APT4_9FIRM</name>